<proteinExistence type="predicted"/>
<name>A0ABR4GG28_9EURO</name>
<evidence type="ECO:0000313" key="3">
    <source>
        <dbReference type="Proteomes" id="UP001610563"/>
    </source>
</evidence>
<gene>
    <name evidence="2" type="ORF">BJX66DRAFT_296903</name>
</gene>
<comment type="caution">
    <text evidence="2">The sequence shown here is derived from an EMBL/GenBank/DDBJ whole genome shotgun (WGS) entry which is preliminary data.</text>
</comment>
<accession>A0ABR4GG28</accession>
<evidence type="ECO:0000313" key="2">
    <source>
        <dbReference type="EMBL" id="KAL2797983.1"/>
    </source>
</evidence>
<keyword evidence="3" id="KW-1185">Reference proteome</keyword>
<reference evidence="2 3" key="1">
    <citation type="submission" date="2024-07" db="EMBL/GenBank/DDBJ databases">
        <title>Section-level genome sequencing and comparative genomics of Aspergillus sections Usti and Cavernicolus.</title>
        <authorList>
            <consortium name="Lawrence Berkeley National Laboratory"/>
            <person name="Nybo J.L."/>
            <person name="Vesth T.C."/>
            <person name="Theobald S."/>
            <person name="Frisvad J.C."/>
            <person name="Larsen T.O."/>
            <person name="Kjaerboelling I."/>
            <person name="Rothschild-Mancinelli K."/>
            <person name="Lyhne E.K."/>
            <person name="Kogle M.E."/>
            <person name="Barry K."/>
            <person name="Clum A."/>
            <person name="Na H."/>
            <person name="Ledsgaard L."/>
            <person name="Lin J."/>
            <person name="Lipzen A."/>
            <person name="Kuo A."/>
            <person name="Riley R."/>
            <person name="Mondo S."/>
            <person name="Labutti K."/>
            <person name="Haridas S."/>
            <person name="Pangalinan J."/>
            <person name="Salamov A.A."/>
            <person name="Simmons B.A."/>
            <person name="Magnuson J.K."/>
            <person name="Chen J."/>
            <person name="Drula E."/>
            <person name="Henrissat B."/>
            <person name="Wiebenga A."/>
            <person name="Lubbers R.J."/>
            <person name="Gomes A.C."/>
            <person name="Makela M.R."/>
            <person name="Stajich J."/>
            <person name="Grigoriev I.V."/>
            <person name="Mortensen U.H."/>
            <person name="De Vries R.P."/>
            <person name="Baker S.E."/>
            <person name="Andersen M.R."/>
        </authorList>
    </citation>
    <scope>NUCLEOTIDE SEQUENCE [LARGE SCALE GENOMIC DNA]</scope>
    <source>
        <strain evidence="2 3">CBS 209.92</strain>
    </source>
</reference>
<feature type="compositionally biased region" description="Polar residues" evidence="1">
    <location>
        <begin position="1"/>
        <end position="11"/>
    </location>
</feature>
<dbReference type="EMBL" id="JBFTWV010000016">
    <property type="protein sequence ID" value="KAL2797983.1"/>
    <property type="molecule type" value="Genomic_DNA"/>
</dbReference>
<protein>
    <submittedName>
        <fullName evidence="2">Uncharacterized protein</fullName>
    </submittedName>
</protein>
<sequence>MSEHQTTNAPDATQGDAQGLGHVATGPPADTIYGFHSLEQQKGAAEEKYKTRANASSGAEPLEGEKEDTSFMNRKPAGGETLPGWNKVKEMVSGSS</sequence>
<feature type="region of interest" description="Disordered" evidence="1">
    <location>
        <begin position="1"/>
        <end position="96"/>
    </location>
</feature>
<evidence type="ECO:0000256" key="1">
    <source>
        <dbReference type="SAM" id="MobiDB-lite"/>
    </source>
</evidence>
<dbReference type="Proteomes" id="UP001610563">
    <property type="component" value="Unassembled WGS sequence"/>
</dbReference>
<organism evidence="2 3">
    <name type="scientific">Aspergillus keveii</name>
    <dbReference type="NCBI Taxonomy" id="714993"/>
    <lineage>
        <taxon>Eukaryota</taxon>
        <taxon>Fungi</taxon>
        <taxon>Dikarya</taxon>
        <taxon>Ascomycota</taxon>
        <taxon>Pezizomycotina</taxon>
        <taxon>Eurotiomycetes</taxon>
        <taxon>Eurotiomycetidae</taxon>
        <taxon>Eurotiales</taxon>
        <taxon>Aspergillaceae</taxon>
        <taxon>Aspergillus</taxon>
        <taxon>Aspergillus subgen. Nidulantes</taxon>
    </lineage>
</organism>